<proteinExistence type="predicted"/>
<dbReference type="Proteomes" id="UP000017836">
    <property type="component" value="Unassembled WGS sequence"/>
</dbReference>
<reference evidence="3" key="1">
    <citation type="journal article" date="2013" name="Science">
        <title>The Amborella genome and the evolution of flowering plants.</title>
        <authorList>
            <consortium name="Amborella Genome Project"/>
        </authorList>
    </citation>
    <scope>NUCLEOTIDE SEQUENCE [LARGE SCALE GENOMIC DNA]</scope>
</reference>
<evidence type="ECO:0000313" key="2">
    <source>
        <dbReference type="EMBL" id="ERN05143.1"/>
    </source>
</evidence>
<evidence type="ECO:0000313" key="3">
    <source>
        <dbReference type="Proteomes" id="UP000017836"/>
    </source>
</evidence>
<organism evidence="2 3">
    <name type="scientific">Amborella trichopoda</name>
    <dbReference type="NCBI Taxonomy" id="13333"/>
    <lineage>
        <taxon>Eukaryota</taxon>
        <taxon>Viridiplantae</taxon>
        <taxon>Streptophyta</taxon>
        <taxon>Embryophyta</taxon>
        <taxon>Tracheophyta</taxon>
        <taxon>Spermatophyta</taxon>
        <taxon>Magnoliopsida</taxon>
        <taxon>Amborellales</taxon>
        <taxon>Amborellaceae</taxon>
        <taxon>Amborella</taxon>
    </lineage>
</organism>
<evidence type="ECO:0000256" key="1">
    <source>
        <dbReference type="SAM" id="MobiDB-lite"/>
    </source>
</evidence>
<protein>
    <submittedName>
        <fullName evidence="2">Uncharacterized protein</fullName>
    </submittedName>
</protein>
<dbReference type="EMBL" id="KI394012">
    <property type="protein sequence ID" value="ERN05143.1"/>
    <property type="molecule type" value="Genomic_DNA"/>
</dbReference>
<keyword evidence="3" id="KW-1185">Reference proteome</keyword>
<dbReference type="AlphaFoldDB" id="W1PB23"/>
<feature type="region of interest" description="Disordered" evidence="1">
    <location>
        <begin position="1"/>
        <end position="33"/>
    </location>
</feature>
<gene>
    <name evidence="2" type="ORF">AMTR_s00053p00191370</name>
</gene>
<feature type="compositionally biased region" description="Basic and acidic residues" evidence="1">
    <location>
        <begin position="78"/>
        <end position="88"/>
    </location>
</feature>
<sequence>MKFDDSAAAGSSSSLALSSPSTSPRPSFSMGFGQDQAMPIQFLQIRKGKYMNPIWKPMKCCGSLEHGGNGIAGVKHQKSVDRLQEERRGLRRISRQNI</sequence>
<feature type="compositionally biased region" description="Basic residues" evidence="1">
    <location>
        <begin position="89"/>
        <end position="98"/>
    </location>
</feature>
<accession>W1PB23</accession>
<dbReference type="HOGENOM" id="CLU_2336435_0_0_1"/>
<feature type="region of interest" description="Disordered" evidence="1">
    <location>
        <begin position="71"/>
        <end position="98"/>
    </location>
</feature>
<dbReference type="Gramene" id="ERN05143">
    <property type="protein sequence ID" value="ERN05143"/>
    <property type="gene ID" value="AMTR_s00053p00191370"/>
</dbReference>
<feature type="compositionally biased region" description="Low complexity" evidence="1">
    <location>
        <begin position="1"/>
        <end position="29"/>
    </location>
</feature>
<name>W1PB23_AMBTC</name>